<evidence type="ECO:0000256" key="2">
    <source>
        <dbReference type="SAM" id="Phobius"/>
    </source>
</evidence>
<keyword evidence="5" id="KW-1185">Reference proteome</keyword>
<organism evidence="4 5">
    <name type="scientific">Agromyces cerinus subsp. cerinus</name>
    <dbReference type="NCBI Taxonomy" id="232089"/>
    <lineage>
        <taxon>Bacteria</taxon>
        <taxon>Bacillati</taxon>
        <taxon>Actinomycetota</taxon>
        <taxon>Actinomycetes</taxon>
        <taxon>Micrococcales</taxon>
        <taxon>Microbacteriaceae</taxon>
        <taxon>Agromyces</taxon>
    </lineage>
</organism>
<evidence type="ECO:0000313" key="5">
    <source>
        <dbReference type="Proteomes" id="UP000184699"/>
    </source>
</evidence>
<keyword evidence="2" id="KW-0812">Transmembrane</keyword>
<evidence type="ECO:0000259" key="3">
    <source>
        <dbReference type="Pfam" id="PF25362"/>
    </source>
</evidence>
<feature type="region of interest" description="Disordered" evidence="1">
    <location>
        <begin position="177"/>
        <end position="210"/>
    </location>
</feature>
<dbReference type="STRING" id="232089.SAMN05443544_0716"/>
<dbReference type="AlphaFoldDB" id="A0A1N6DTG7"/>
<dbReference type="OrthoDB" id="3826692at2"/>
<name>A0A1N6DTG7_9MICO</name>
<feature type="domain" description="PH" evidence="3">
    <location>
        <begin position="39"/>
        <end position="162"/>
    </location>
</feature>
<keyword evidence="2" id="KW-0472">Membrane</keyword>
<gene>
    <name evidence="4" type="ORF">SAMN05443544_0716</name>
</gene>
<keyword evidence="2" id="KW-1133">Transmembrane helix</keyword>
<dbReference type="Proteomes" id="UP000184699">
    <property type="component" value="Unassembled WGS sequence"/>
</dbReference>
<dbReference type="RefSeq" id="WP_143231425.1">
    <property type="nucleotide sequence ID" value="NZ_FSRJ01000001.1"/>
</dbReference>
<dbReference type="InterPro" id="IPR057446">
    <property type="entry name" value="PH_bac"/>
</dbReference>
<protein>
    <recommendedName>
        <fullName evidence="3">PH domain-containing protein</fullName>
    </recommendedName>
</protein>
<proteinExistence type="predicted"/>
<dbReference type="Pfam" id="PF25362">
    <property type="entry name" value="bPH_11"/>
    <property type="match status" value="1"/>
</dbReference>
<sequence length="210" mass="22395">MDKVIGTLVAIAIVALVGWLMYRSWKRRTVRDESLSSYPVPAGHGAPVVDAEVLYVATTPLGEPLERLAVHGLAFRGSGHLEVLPEGVILRIAGESLSFIPADRLVGAQLASYAIDRGVEPEGLVALTWIAQEHGTAERTEPRVDSYVRARYPGDPARIIQAVNDIAAAPVAPRPEQDIAAAPVAPRSEQDIAAASVAPRPEQESEASND</sequence>
<accession>A0A1N6DTG7</accession>
<feature type="transmembrane region" description="Helical" evidence="2">
    <location>
        <begin position="6"/>
        <end position="22"/>
    </location>
</feature>
<evidence type="ECO:0000256" key="1">
    <source>
        <dbReference type="SAM" id="MobiDB-lite"/>
    </source>
</evidence>
<evidence type="ECO:0000313" key="4">
    <source>
        <dbReference type="EMBL" id="SIN74076.1"/>
    </source>
</evidence>
<dbReference type="EMBL" id="FSRJ01000001">
    <property type="protein sequence ID" value="SIN74076.1"/>
    <property type="molecule type" value="Genomic_DNA"/>
</dbReference>
<reference evidence="5" key="1">
    <citation type="submission" date="2016-11" db="EMBL/GenBank/DDBJ databases">
        <authorList>
            <person name="Varghese N."/>
            <person name="Submissions S."/>
        </authorList>
    </citation>
    <scope>NUCLEOTIDE SEQUENCE [LARGE SCALE GENOMIC DNA]</scope>
    <source>
        <strain evidence="5">DSM 8595</strain>
    </source>
</reference>